<evidence type="ECO:0000313" key="1">
    <source>
        <dbReference type="EMBL" id="QHT20144.1"/>
    </source>
</evidence>
<proteinExistence type="predicted"/>
<dbReference type="AlphaFoldDB" id="A0A6C0DU56"/>
<protein>
    <submittedName>
        <fullName evidence="1">Uncharacterized protein</fullName>
    </submittedName>
</protein>
<organism evidence="1">
    <name type="scientific">viral metagenome</name>
    <dbReference type="NCBI Taxonomy" id="1070528"/>
    <lineage>
        <taxon>unclassified sequences</taxon>
        <taxon>metagenomes</taxon>
        <taxon>organismal metagenomes</taxon>
    </lineage>
</organism>
<sequence length="153" mass="17441">MSIEYKVPRLLWENFESVLLAQSKRYIGELAKRLGVPEKELLKKVLPTSDSLKVIIQDTQAESNQCKAYIQHDKLTIYCRKATAYGCEYCSFHRNKRMTVVEGTNPIQLQKVKDTSTLEPLWISKDTLYNSSGELVGKINKENGKVKIFVLGA</sequence>
<accession>A0A6C0DU56</accession>
<reference evidence="1" key="1">
    <citation type="journal article" date="2020" name="Nature">
        <title>Giant virus diversity and host interactions through global metagenomics.</title>
        <authorList>
            <person name="Schulz F."/>
            <person name="Roux S."/>
            <person name="Paez-Espino D."/>
            <person name="Jungbluth S."/>
            <person name="Walsh D.A."/>
            <person name="Denef V.J."/>
            <person name="McMahon K.D."/>
            <person name="Konstantinidis K.T."/>
            <person name="Eloe-Fadrosh E.A."/>
            <person name="Kyrpides N.C."/>
            <person name="Woyke T."/>
        </authorList>
    </citation>
    <scope>NUCLEOTIDE SEQUENCE</scope>
    <source>
        <strain evidence="1">GVMAG-M-3300023174-60</strain>
    </source>
</reference>
<dbReference type="EMBL" id="MN739677">
    <property type="protein sequence ID" value="QHT20144.1"/>
    <property type="molecule type" value="Genomic_DNA"/>
</dbReference>
<name>A0A6C0DU56_9ZZZZ</name>